<name>A0A5A7UIT4_CUCMM</name>
<reference evidence="4 5" key="1">
    <citation type="submission" date="2019-08" db="EMBL/GenBank/DDBJ databases">
        <title>Draft genome sequences of two oriental melons (Cucumis melo L. var makuwa).</title>
        <authorList>
            <person name="Kwon S.-Y."/>
        </authorList>
    </citation>
    <scope>NUCLEOTIDE SEQUENCE [LARGE SCALE GENOMIC DNA]</scope>
    <source>
        <strain evidence="5">cv. Chang Bougi</strain>
        <strain evidence="4">cv. SW 3</strain>
        <tissue evidence="2">Leaf</tissue>
    </source>
</reference>
<accession>A0A5A7UIT4</accession>
<evidence type="ECO:0000313" key="2">
    <source>
        <dbReference type="EMBL" id="KAA0054477.1"/>
    </source>
</evidence>
<evidence type="ECO:0000313" key="4">
    <source>
        <dbReference type="Proteomes" id="UP000321393"/>
    </source>
</evidence>
<protein>
    <submittedName>
        <fullName evidence="2 3">Nuclease HARBI1</fullName>
    </submittedName>
</protein>
<evidence type="ECO:0000256" key="1">
    <source>
        <dbReference type="SAM" id="MobiDB-lite"/>
    </source>
</evidence>
<dbReference type="EMBL" id="SSTD01009281">
    <property type="protein sequence ID" value="TYK14561.1"/>
    <property type="molecule type" value="Genomic_DNA"/>
</dbReference>
<dbReference type="OrthoDB" id="1748457at2759"/>
<feature type="region of interest" description="Disordered" evidence="1">
    <location>
        <begin position="276"/>
        <end position="305"/>
    </location>
</feature>
<evidence type="ECO:0000313" key="5">
    <source>
        <dbReference type="Proteomes" id="UP000321947"/>
    </source>
</evidence>
<proteinExistence type="predicted"/>
<sequence length="321" mass="35995">MIPVDFMSSLGSRVDDPGGSVTAKPKKLWISFRDLAIFRVHALFGHLDNFTLPPPQFIQIPFDHALLNISITYVSTIARNLDMGLQRSVLETKSEKLMAPSPVIDPTLTVMITIQGYSYIRLIDHEKQPTRVVKNRAARQYFTRSGETMLRHFNIVLNAVLRLHEILLKQPDPNCLGALDGTHVKVNEGFSSSSRVPRDVVSRLTDLKSRKGHLNSRGLLNKPFPYFYDLEIVFGRDGATSGRCKTIVEMGSQIAKDVEEDGIDINLKYFDIPNPHGLEPPSGEDMSSTLTSMAHDAGSFRPSKKKRSYSRDLVDTFHIGM</sequence>
<organism evidence="2 4">
    <name type="scientific">Cucumis melo var. makuwa</name>
    <name type="common">Oriental melon</name>
    <dbReference type="NCBI Taxonomy" id="1194695"/>
    <lineage>
        <taxon>Eukaryota</taxon>
        <taxon>Viridiplantae</taxon>
        <taxon>Streptophyta</taxon>
        <taxon>Embryophyta</taxon>
        <taxon>Tracheophyta</taxon>
        <taxon>Spermatophyta</taxon>
        <taxon>Magnoliopsida</taxon>
        <taxon>eudicotyledons</taxon>
        <taxon>Gunneridae</taxon>
        <taxon>Pentapetalae</taxon>
        <taxon>rosids</taxon>
        <taxon>fabids</taxon>
        <taxon>Cucurbitales</taxon>
        <taxon>Cucurbitaceae</taxon>
        <taxon>Benincaseae</taxon>
        <taxon>Cucumis</taxon>
    </lineage>
</organism>
<dbReference type="Proteomes" id="UP000321393">
    <property type="component" value="Unassembled WGS sequence"/>
</dbReference>
<gene>
    <name evidence="3" type="ORF">E5676_scaffold552G00460</name>
    <name evidence="2" type="ORF">E6C27_scaffold24G002530</name>
</gene>
<dbReference type="EMBL" id="SSTE01008830">
    <property type="protein sequence ID" value="KAA0054477.1"/>
    <property type="molecule type" value="Genomic_DNA"/>
</dbReference>
<evidence type="ECO:0000313" key="3">
    <source>
        <dbReference type="EMBL" id="TYK14561.1"/>
    </source>
</evidence>
<dbReference type="AlphaFoldDB" id="A0A5A7UIT4"/>
<dbReference type="Proteomes" id="UP000321947">
    <property type="component" value="Unassembled WGS sequence"/>
</dbReference>
<comment type="caution">
    <text evidence="2">The sequence shown here is derived from an EMBL/GenBank/DDBJ whole genome shotgun (WGS) entry which is preliminary data.</text>
</comment>